<feature type="region of interest" description="Disordered" evidence="1">
    <location>
        <begin position="1"/>
        <end position="30"/>
    </location>
</feature>
<evidence type="ECO:0000313" key="3">
    <source>
        <dbReference type="Proteomes" id="UP001234178"/>
    </source>
</evidence>
<evidence type="ECO:0000256" key="1">
    <source>
        <dbReference type="SAM" id="MobiDB-lite"/>
    </source>
</evidence>
<organism evidence="2 3">
    <name type="scientific">Daphnia magna</name>
    <dbReference type="NCBI Taxonomy" id="35525"/>
    <lineage>
        <taxon>Eukaryota</taxon>
        <taxon>Metazoa</taxon>
        <taxon>Ecdysozoa</taxon>
        <taxon>Arthropoda</taxon>
        <taxon>Crustacea</taxon>
        <taxon>Branchiopoda</taxon>
        <taxon>Diplostraca</taxon>
        <taxon>Cladocera</taxon>
        <taxon>Anomopoda</taxon>
        <taxon>Daphniidae</taxon>
        <taxon>Daphnia</taxon>
    </lineage>
</organism>
<name>A0ABR0A9M0_9CRUS</name>
<protein>
    <submittedName>
        <fullName evidence="2">Uncharacterized protein</fullName>
    </submittedName>
</protein>
<evidence type="ECO:0000313" key="2">
    <source>
        <dbReference type="EMBL" id="KAK4021817.1"/>
    </source>
</evidence>
<dbReference type="EMBL" id="JAOYFB010000036">
    <property type="protein sequence ID" value="KAK4021817.1"/>
    <property type="molecule type" value="Genomic_DNA"/>
</dbReference>
<proteinExistence type="predicted"/>
<reference evidence="2 3" key="1">
    <citation type="journal article" date="2023" name="Nucleic Acids Res.">
        <title>The hologenome of Daphnia magna reveals possible DNA methylation and microbiome-mediated evolution of the host genome.</title>
        <authorList>
            <person name="Chaturvedi A."/>
            <person name="Li X."/>
            <person name="Dhandapani V."/>
            <person name="Marshall H."/>
            <person name="Kissane S."/>
            <person name="Cuenca-Cambronero M."/>
            <person name="Asole G."/>
            <person name="Calvet F."/>
            <person name="Ruiz-Romero M."/>
            <person name="Marangio P."/>
            <person name="Guigo R."/>
            <person name="Rago D."/>
            <person name="Mirbahai L."/>
            <person name="Eastwood N."/>
            <person name="Colbourne J.K."/>
            <person name="Zhou J."/>
            <person name="Mallon E."/>
            <person name="Orsini L."/>
        </authorList>
    </citation>
    <scope>NUCLEOTIDE SEQUENCE [LARGE SCALE GENOMIC DNA]</scope>
    <source>
        <strain evidence="2">LRV0_1</strain>
    </source>
</reference>
<gene>
    <name evidence="2" type="ORF">OUZ56_003726</name>
</gene>
<comment type="caution">
    <text evidence="2">The sequence shown here is derived from an EMBL/GenBank/DDBJ whole genome shotgun (WGS) entry which is preliminary data.</text>
</comment>
<sequence length="83" mass="9489">MLRTENLTPKRPKGIETSVPRRSEADKGLVKKPTRSLKMVDLGPYSNLGLSTIRTICVIRSYPVFYHKATQYCKRLSLATLFF</sequence>
<accession>A0ABR0A9M0</accession>
<keyword evidence="3" id="KW-1185">Reference proteome</keyword>
<dbReference type="Proteomes" id="UP001234178">
    <property type="component" value="Unassembled WGS sequence"/>
</dbReference>
<feature type="compositionally biased region" description="Basic and acidic residues" evidence="1">
    <location>
        <begin position="19"/>
        <end position="29"/>
    </location>
</feature>